<dbReference type="InterPro" id="IPR000917">
    <property type="entry name" value="Sulfatase_N"/>
</dbReference>
<dbReference type="PANTHER" id="PTHR42693:SF53">
    <property type="entry name" value="ENDO-4-O-SULFATASE"/>
    <property type="match status" value="1"/>
</dbReference>
<evidence type="ECO:0000256" key="2">
    <source>
        <dbReference type="ARBA" id="ARBA00022723"/>
    </source>
</evidence>
<dbReference type="Pfam" id="PF00884">
    <property type="entry name" value="Sulfatase"/>
    <property type="match status" value="1"/>
</dbReference>
<feature type="domain" description="Sulfatase N-terminal" evidence="6">
    <location>
        <begin position="22"/>
        <end position="383"/>
    </location>
</feature>
<evidence type="ECO:0000256" key="5">
    <source>
        <dbReference type="SAM" id="SignalP"/>
    </source>
</evidence>
<dbReference type="InterPro" id="IPR024607">
    <property type="entry name" value="Sulfatase_CS"/>
</dbReference>
<evidence type="ECO:0000313" key="8">
    <source>
        <dbReference type="Proteomes" id="UP000644507"/>
    </source>
</evidence>
<dbReference type="InterPro" id="IPR017850">
    <property type="entry name" value="Alkaline_phosphatase_core_sf"/>
</dbReference>
<feature type="signal peptide" evidence="5">
    <location>
        <begin position="1"/>
        <end position="18"/>
    </location>
</feature>
<dbReference type="Gene3D" id="3.30.1120.10">
    <property type="match status" value="1"/>
</dbReference>
<dbReference type="GO" id="GO:0004065">
    <property type="term" value="F:arylsulfatase activity"/>
    <property type="evidence" value="ECO:0007669"/>
    <property type="project" value="TreeGrafter"/>
</dbReference>
<accession>A0A918TLU4</accession>
<dbReference type="SUPFAM" id="SSF53649">
    <property type="entry name" value="Alkaline phosphatase-like"/>
    <property type="match status" value="1"/>
</dbReference>
<dbReference type="Proteomes" id="UP000644507">
    <property type="component" value="Unassembled WGS sequence"/>
</dbReference>
<dbReference type="GO" id="GO:0046872">
    <property type="term" value="F:metal ion binding"/>
    <property type="evidence" value="ECO:0007669"/>
    <property type="project" value="UniProtKB-KW"/>
</dbReference>
<keyword evidence="8" id="KW-1185">Reference proteome</keyword>
<feature type="chain" id="PRO_5036719133" evidence="5">
    <location>
        <begin position="19"/>
        <end position="625"/>
    </location>
</feature>
<dbReference type="EMBL" id="BMXI01000007">
    <property type="protein sequence ID" value="GHC53311.1"/>
    <property type="molecule type" value="Genomic_DNA"/>
</dbReference>
<evidence type="ECO:0000259" key="6">
    <source>
        <dbReference type="Pfam" id="PF00884"/>
    </source>
</evidence>
<evidence type="ECO:0000256" key="1">
    <source>
        <dbReference type="ARBA" id="ARBA00008779"/>
    </source>
</evidence>
<sequence>MRLLLSALLLAFTDYALAEDRPNILLIVADDMGYSDLGCYGAEFDTPHLDQLAGEGTRLANFRVNPMCVVSRTSLMTGQTHTQSDHYKRSLPLSKALEEAGYATSISGKWHQPRHPLDHGFQRFYGFLGGQINNFTGSGSIVRQREPEEVPADWFATDAFTDHTIESIDVASAQGKPFFAYLAFNAPHTPLNVSRELVEKYEGRFDEGWDQLREKRFQRLRQLGLIDERHINSPPTPDVRPWHELPKETQEHEAFRMQAYAAVIDNLDTNVGRLLAHLDKKGLRENTLVVFLSDNGGDYGNGHIKVDRSVIPWERNSIPYLSNGWASLRCAPFRFYKSSCYEGGVRVPFIMRWPKGLKHDPGLISFQQAHITDLYPTFLQLAGTTYEPAPPQVPIIGRSLLPLFEDSRLPSADIEHPVFWSFSDTSRGYLDYPWKIVSINEGPWALYNLKRDPVEAIDLASSNPQQLAKLAKSWLDFAENKTKIPPSWKTPLRTEKHGWGYHRLTKIWPFDTSVPLCSEGDVPLQTPLTLAFKQPLDFTNTKGKTIRLYRIQDPTTPVWTADPEPNHPAQGALSITFDNLPKLQPDTSYFLLSDTGFARINQKPLEGLNDGARWFRFRTTSSLEK</sequence>
<keyword evidence="2" id="KW-0479">Metal-binding</keyword>
<reference evidence="7" key="1">
    <citation type="journal article" date="2014" name="Int. J. Syst. Evol. Microbiol.">
        <title>Complete genome sequence of Corynebacterium casei LMG S-19264T (=DSM 44701T), isolated from a smear-ripened cheese.</title>
        <authorList>
            <consortium name="US DOE Joint Genome Institute (JGI-PGF)"/>
            <person name="Walter F."/>
            <person name="Albersmeier A."/>
            <person name="Kalinowski J."/>
            <person name="Ruckert C."/>
        </authorList>
    </citation>
    <scope>NUCLEOTIDE SEQUENCE</scope>
    <source>
        <strain evidence="7">KCTC 12988</strain>
    </source>
</reference>
<keyword evidence="3" id="KW-0378">Hydrolase</keyword>
<dbReference type="RefSeq" id="WP_189569776.1">
    <property type="nucleotide sequence ID" value="NZ_BMXI01000007.1"/>
</dbReference>
<keyword evidence="5" id="KW-0732">Signal</keyword>
<keyword evidence="4" id="KW-0106">Calcium</keyword>
<dbReference type="Gene3D" id="3.40.720.10">
    <property type="entry name" value="Alkaline Phosphatase, subunit A"/>
    <property type="match status" value="1"/>
</dbReference>
<evidence type="ECO:0000313" key="7">
    <source>
        <dbReference type="EMBL" id="GHC53311.1"/>
    </source>
</evidence>
<evidence type="ECO:0000256" key="4">
    <source>
        <dbReference type="ARBA" id="ARBA00022837"/>
    </source>
</evidence>
<proteinExistence type="inferred from homology"/>
<reference evidence="7" key="2">
    <citation type="submission" date="2020-09" db="EMBL/GenBank/DDBJ databases">
        <authorList>
            <person name="Sun Q."/>
            <person name="Kim S."/>
        </authorList>
    </citation>
    <scope>NUCLEOTIDE SEQUENCE</scope>
    <source>
        <strain evidence="7">KCTC 12988</strain>
    </source>
</reference>
<dbReference type="InterPro" id="IPR050738">
    <property type="entry name" value="Sulfatase"/>
</dbReference>
<comment type="similarity">
    <text evidence="1">Belongs to the sulfatase family.</text>
</comment>
<protein>
    <submittedName>
        <fullName evidence="7">Arylsulfatase</fullName>
    </submittedName>
</protein>
<dbReference type="PROSITE" id="PS00149">
    <property type="entry name" value="SULFATASE_2"/>
    <property type="match status" value="1"/>
</dbReference>
<evidence type="ECO:0000256" key="3">
    <source>
        <dbReference type="ARBA" id="ARBA00022801"/>
    </source>
</evidence>
<name>A0A918TLU4_9BACT</name>
<organism evidence="7 8">
    <name type="scientific">Roseibacillus persicicus</name>
    <dbReference type="NCBI Taxonomy" id="454148"/>
    <lineage>
        <taxon>Bacteria</taxon>
        <taxon>Pseudomonadati</taxon>
        <taxon>Verrucomicrobiota</taxon>
        <taxon>Verrucomicrobiia</taxon>
        <taxon>Verrucomicrobiales</taxon>
        <taxon>Verrucomicrobiaceae</taxon>
        <taxon>Roseibacillus</taxon>
    </lineage>
</organism>
<gene>
    <name evidence="7" type="ORF">GCM10007100_19740</name>
</gene>
<comment type="caution">
    <text evidence="7">The sequence shown here is derived from an EMBL/GenBank/DDBJ whole genome shotgun (WGS) entry which is preliminary data.</text>
</comment>
<dbReference type="PANTHER" id="PTHR42693">
    <property type="entry name" value="ARYLSULFATASE FAMILY MEMBER"/>
    <property type="match status" value="1"/>
</dbReference>
<dbReference type="AlphaFoldDB" id="A0A918TLU4"/>